<dbReference type="InterPro" id="IPR024079">
    <property type="entry name" value="MetalloPept_cat_dom_sf"/>
</dbReference>
<accession>C7ZN90</accession>
<dbReference type="OrthoDB" id="5039373at2759"/>
<dbReference type="EMBL" id="GG698964">
    <property type="protein sequence ID" value="EEU34516.1"/>
    <property type="molecule type" value="Genomic_DNA"/>
</dbReference>
<name>C7ZN90_FUSV7</name>
<evidence type="ECO:0000256" key="1">
    <source>
        <dbReference type="SAM" id="MobiDB-lite"/>
    </source>
</evidence>
<dbReference type="GO" id="GO:0008237">
    <property type="term" value="F:metallopeptidase activity"/>
    <property type="evidence" value="ECO:0007669"/>
    <property type="project" value="InterPro"/>
</dbReference>
<gene>
    <name evidence="3" type="ORF">NECHADRAFT_88018</name>
</gene>
<evidence type="ECO:0000256" key="2">
    <source>
        <dbReference type="SAM" id="SignalP"/>
    </source>
</evidence>
<feature type="region of interest" description="Disordered" evidence="1">
    <location>
        <begin position="383"/>
        <end position="403"/>
    </location>
</feature>
<dbReference type="VEuPathDB" id="FungiDB:NECHADRAFT_88018"/>
<feature type="signal peptide" evidence="2">
    <location>
        <begin position="1"/>
        <end position="20"/>
    </location>
</feature>
<protein>
    <recommendedName>
        <fullName evidence="5">Lysine-specific metallo-endopeptidase domain-containing protein</fullName>
    </recommendedName>
</protein>
<proteinExistence type="predicted"/>
<feature type="chain" id="PRO_5002988976" description="Lysine-specific metallo-endopeptidase domain-containing protein" evidence="2">
    <location>
        <begin position="21"/>
        <end position="403"/>
    </location>
</feature>
<evidence type="ECO:0008006" key="5">
    <source>
        <dbReference type="Google" id="ProtNLM"/>
    </source>
</evidence>
<dbReference type="Gene3D" id="3.40.390.10">
    <property type="entry name" value="Collagenase (Catalytic Domain)"/>
    <property type="match status" value="1"/>
</dbReference>
<evidence type="ECO:0000313" key="3">
    <source>
        <dbReference type="EMBL" id="EEU34516.1"/>
    </source>
</evidence>
<evidence type="ECO:0000313" key="4">
    <source>
        <dbReference type="Proteomes" id="UP000005206"/>
    </source>
</evidence>
<dbReference type="RefSeq" id="XP_003040229.1">
    <property type="nucleotide sequence ID" value="XM_003040183.1"/>
</dbReference>
<organism evidence="3 4">
    <name type="scientific">Fusarium vanettenii (strain ATCC MYA-4622 / CBS 123669 / FGSC 9596 / NRRL 45880 / 77-13-4)</name>
    <name type="common">Fusarium solani subsp. pisi</name>
    <dbReference type="NCBI Taxonomy" id="660122"/>
    <lineage>
        <taxon>Eukaryota</taxon>
        <taxon>Fungi</taxon>
        <taxon>Dikarya</taxon>
        <taxon>Ascomycota</taxon>
        <taxon>Pezizomycotina</taxon>
        <taxon>Sordariomycetes</taxon>
        <taxon>Hypocreomycetidae</taxon>
        <taxon>Hypocreales</taxon>
        <taxon>Nectriaceae</taxon>
        <taxon>Fusarium</taxon>
        <taxon>Fusarium solani species complex</taxon>
        <taxon>Fusarium vanettenii</taxon>
    </lineage>
</organism>
<dbReference type="OMA" id="WANDGKA"/>
<dbReference type="AlphaFoldDB" id="C7ZN90"/>
<dbReference type="GeneID" id="9678061"/>
<dbReference type="InParanoid" id="C7ZN90"/>
<sequence>MRPQGLAGLIAGLLTGLGHAEDPPTTTPTQTPPPDLGIWKLDVSCAPYYTDIERAYGDVSKMVAKTVKDLEIVLEKRPGKKPIKNQKTWDRIGRAMGPMFGFVPDPNKVETFQDNYWKDLWYVYDRMNRAFQGDQTLKVGYGSRQPTILCSDDRWEWKDIDAEDPLLPGTGKKLKDRPESTSQGVQWAGAYYWDGRLWWRSGPRNIPSACTPDTMGYTKTNLDMIQLCDEILKDGKAMKGSAVLASGSLIGQKLDQWSHTLPNILFHEFSHWFGADGRGLATNRHILDQNAVDKDGRWLYRDASGTYSSHKHLLSKAERDNQGLTRVTTYKFNNILNLATNFNSKKAAQRAGPDKCLFNADSYNVFGTMMYLDDYDWSTGKAESIEKHNKPPAVPTSTATKIP</sequence>
<keyword evidence="2" id="KW-0732">Signal</keyword>
<dbReference type="eggNOG" id="ENOG502TE9B">
    <property type="taxonomic scope" value="Eukaryota"/>
</dbReference>
<reference evidence="3 4" key="1">
    <citation type="journal article" date="2009" name="PLoS Genet.">
        <title>The genome of Nectria haematococca: contribution of supernumerary chromosomes to gene expansion.</title>
        <authorList>
            <person name="Coleman J.J."/>
            <person name="Rounsley S.D."/>
            <person name="Rodriguez-Carres M."/>
            <person name="Kuo A."/>
            <person name="Wasmann C.C."/>
            <person name="Grimwood J."/>
            <person name="Schmutz J."/>
            <person name="Taga M."/>
            <person name="White G.J."/>
            <person name="Zhou S."/>
            <person name="Schwartz D.C."/>
            <person name="Freitag M."/>
            <person name="Ma L.J."/>
            <person name="Danchin E.G."/>
            <person name="Henrissat B."/>
            <person name="Coutinho P.M."/>
            <person name="Nelson D.R."/>
            <person name="Straney D."/>
            <person name="Napoli C.A."/>
            <person name="Barker B.M."/>
            <person name="Gribskov M."/>
            <person name="Rep M."/>
            <person name="Kroken S."/>
            <person name="Molnar I."/>
            <person name="Rensing C."/>
            <person name="Kennell J.C."/>
            <person name="Zamora J."/>
            <person name="Farman M.L."/>
            <person name="Selker E.U."/>
            <person name="Salamov A."/>
            <person name="Shapiro H."/>
            <person name="Pangilinan J."/>
            <person name="Lindquist E."/>
            <person name="Lamers C."/>
            <person name="Grigoriev I.V."/>
            <person name="Geiser D.M."/>
            <person name="Covert S.F."/>
            <person name="Temporini E."/>
            <person name="Vanetten H.D."/>
        </authorList>
    </citation>
    <scope>NUCLEOTIDE SEQUENCE [LARGE SCALE GENOMIC DNA]</scope>
    <source>
        <strain evidence="4">ATCC MYA-4622 / CBS 123669 / FGSC 9596 / NRRL 45880 / 77-13-4</strain>
    </source>
</reference>
<dbReference type="HOGENOM" id="CLU_727702_0_0_1"/>
<dbReference type="KEGG" id="nhe:NECHADRAFT_88018"/>
<keyword evidence="4" id="KW-1185">Reference proteome</keyword>
<dbReference type="Proteomes" id="UP000005206">
    <property type="component" value="Chromosome 13"/>
</dbReference>